<reference evidence="2" key="3">
    <citation type="submission" date="2022-06" db="UniProtKB">
        <authorList>
            <consortium name="EnsemblPlants"/>
        </authorList>
    </citation>
    <scope>IDENTIFICATION</scope>
</reference>
<protein>
    <submittedName>
        <fullName evidence="2">Uncharacterized protein</fullName>
    </submittedName>
</protein>
<dbReference type="EnsemblPlants" id="TuG1812G0200002733.01.T01">
    <property type="protein sequence ID" value="TuG1812G0200002733.01.T01.cds273048"/>
    <property type="gene ID" value="TuG1812G0200002733.01"/>
</dbReference>
<dbReference type="AlphaFoldDB" id="A0A8R7PDW0"/>
<reference evidence="2" key="2">
    <citation type="submission" date="2018-03" db="EMBL/GenBank/DDBJ databases">
        <title>The Triticum urartu genome reveals the dynamic nature of wheat genome evolution.</title>
        <authorList>
            <person name="Ling H."/>
            <person name="Ma B."/>
            <person name="Shi X."/>
            <person name="Liu H."/>
            <person name="Dong L."/>
            <person name="Sun H."/>
            <person name="Cao Y."/>
            <person name="Gao Q."/>
            <person name="Zheng S."/>
            <person name="Li Y."/>
            <person name="Yu Y."/>
            <person name="Du H."/>
            <person name="Qi M."/>
            <person name="Li Y."/>
            <person name="Yu H."/>
            <person name="Cui Y."/>
            <person name="Wang N."/>
            <person name="Chen C."/>
            <person name="Wu H."/>
            <person name="Zhao Y."/>
            <person name="Zhang J."/>
            <person name="Li Y."/>
            <person name="Zhou W."/>
            <person name="Zhang B."/>
            <person name="Hu W."/>
            <person name="Eijk M."/>
            <person name="Tang J."/>
            <person name="Witsenboer H."/>
            <person name="Zhao S."/>
            <person name="Li Z."/>
            <person name="Zhang A."/>
            <person name="Wang D."/>
            <person name="Liang C."/>
        </authorList>
    </citation>
    <scope>NUCLEOTIDE SEQUENCE [LARGE SCALE GENOMIC DNA]</scope>
    <source>
        <strain evidence="2">cv. G1812</strain>
    </source>
</reference>
<feature type="region of interest" description="Disordered" evidence="1">
    <location>
        <begin position="1"/>
        <end position="34"/>
    </location>
</feature>
<sequence length="124" mass="13729">MSTATTPPRKSRRTRALYPPKHAQTPPKQRAPPPICALLSTPPICPLRLPSSSMCSFLSPPPQSSPAPHPASSTSISWRWRMCSIWREFSAMSVQKKYSNTIAMDGPSGFHKFFGAIERKPPPD</sequence>
<evidence type="ECO:0000313" key="2">
    <source>
        <dbReference type="EnsemblPlants" id="TuG1812G0200002733.01.T01.cds273048"/>
    </source>
</evidence>
<dbReference type="Gramene" id="TuG1812G0200002733.01.T01">
    <property type="protein sequence ID" value="TuG1812G0200002733.01.T01.cds273048"/>
    <property type="gene ID" value="TuG1812G0200002733.01"/>
</dbReference>
<name>A0A8R7PDW0_TRIUA</name>
<evidence type="ECO:0000313" key="3">
    <source>
        <dbReference type="Proteomes" id="UP000015106"/>
    </source>
</evidence>
<organism evidence="2 3">
    <name type="scientific">Triticum urartu</name>
    <name type="common">Red wild einkorn</name>
    <name type="synonym">Crithodium urartu</name>
    <dbReference type="NCBI Taxonomy" id="4572"/>
    <lineage>
        <taxon>Eukaryota</taxon>
        <taxon>Viridiplantae</taxon>
        <taxon>Streptophyta</taxon>
        <taxon>Embryophyta</taxon>
        <taxon>Tracheophyta</taxon>
        <taxon>Spermatophyta</taxon>
        <taxon>Magnoliopsida</taxon>
        <taxon>Liliopsida</taxon>
        <taxon>Poales</taxon>
        <taxon>Poaceae</taxon>
        <taxon>BOP clade</taxon>
        <taxon>Pooideae</taxon>
        <taxon>Triticodae</taxon>
        <taxon>Triticeae</taxon>
        <taxon>Triticinae</taxon>
        <taxon>Triticum</taxon>
    </lineage>
</organism>
<evidence type="ECO:0000256" key="1">
    <source>
        <dbReference type="SAM" id="MobiDB-lite"/>
    </source>
</evidence>
<dbReference type="Proteomes" id="UP000015106">
    <property type="component" value="Chromosome 2"/>
</dbReference>
<accession>A0A8R7PDW0</accession>
<reference evidence="3" key="1">
    <citation type="journal article" date="2013" name="Nature">
        <title>Draft genome of the wheat A-genome progenitor Triticum urartu.</title>
        <authorList>
            <person name="Ling H.Q."/>
            <person name="Zhao S."/>
            <person name="Liu D."/>
            <person name="Wang J."/>
            <person name="Sun H."/>
            <person name="Zhang C."/>
            <person name="Fan H."/>
            <person name="Li D."/>
            <person name="Dong L."/>
            <person name="Tao Y."/>
            <person name="Gao C."/>
            <person name="Wu H."/>
            <person name="Li Y."/>
            <person name="Cui Y."/>
            <person name="Guo X."/>
            <person name="Zheng S."/>
            <person name="Wang B."/>
            <person name="Yu K."/>
            <person name="Liang Q."/>
            <person name="Yang W."/>
            <person name="Lou X."/>
            <person name="Chen J."/>
            <person name="Feng M."/>
            <person name="Jian J."/>
            <person name="Zhang X."/>
            <person name="Luo G."/>
            <person name="Jiang Y."/>
            <person name="Liu J."/>
            <person name="Wang Z."/>
            <person name="Sha Y."/>
            <person name="Zhang B."/>
            <person name="Wu H."/>
            <person name="Tang D."/>
            <person name="Shen Q."/>
            <person name="Xue P."/>
            <person name="Zou S."/>
            <person name="Wang X."/>
            <person name="Liu X."/>
            <person name="Wang F."/>
            <person name="Yang Y."/>
            <person name="An X."/>
            <person name="Dong Z."/>
            <person name="Zhang K."/>
            <person name="Zhang X."/>
            <person name="Luo M.C."/>
            <person name="Dvorak J."/>
            <person name="Tong Y."/>
            <person name="Wang J."/>
            <person name="Yang H."/>
            <person name="Li Z."/>
            <person name="Wang D."/>
            <person name="Zhang A."/>
            <person name="Wang J."/>
        </authorList>
    </citation>
    <scope>NUCLEOTIDE SEQUENCE</scope>
    <source>
        <strain evidence="3">cv. G1812</strain>
    </source>
</reference>
<keyword evidence="3" id="KW-1185">Reference proteome</keyword>
<proteinExistence type="predicted"/>